<dbReference type="Pfam" id="PF08282">
    <property type="entry name" value="Hydrolase_3"/>
    <property type="match status" value="1"/>
</dbReference>
<dbReference type="PANTHER" id="PTHR10000">
    <property type="entry name" value="PHOSPHOSERINE PHOSPHATASE"/>
    <property type="match status" value="1"/>
</dbReference>
<evidence type="ECO:0000313" key="2">
    <source>
        <dbReference type="Proteomes" id="UP000198970"/>
    </source>
</evidence>
<protein>
    <recommendedName>
        <fullName evidence="3">Hydrolase</fullName>
    </recommendedName>
</protein>
<name>A0ABY1C6N9_9FIRM</name>
<keyword evidence="2" id="KW-1185">Reference proteome</keyword>
<gene>
    <name evidence="1" type="ORF">SAMN02745906_1550</name>
</gene>
<dbReference type="PANTHER" id="PTHR10000:SF8">
    <property type="entry name" value="HAD SUPERFAMILY HYDROLASE-LIKE, TYPE 3"/>
    <property type="match status" value="1"/>
</dbReference>
<dbReference type="EMBL" id="LT630003">
    <property type="protein sequence ID" value="SET74171.1"/>
    <property type="molecule type" value="Genomic_DNA"/>
</dbReference>
<reference evidence="1 2" key="1">
    <citation type="submission" date="2016-10" db="EMBL/GenBank/DDBJ databases">
        <authorList>
            <person name="Varghese N."/>
            <person name="Submissions S."/>
        </authorList>
    </citation>
    <scope>NUCLEOTIDE SEQUENCE [LARGE SCALE GENOMIC DNA]</scope>
    <source>
        <strain evidence="1 2">ATCC 19403</strain>
    </source>
</reference>
<dbReference type="CDD" id="cd07516">
    <property type="entry name" value="HAD_Pase"/>
    <property type="match status" value="1"/>
</dbReference>
<dbReference type="SUPFAM" id="SSF56784">
    <property type="entry name" value="HAD-like"/>
    <property type="match status" value="1"/>
</dbReference>
<dbReference type="NCBIfam" id="TIGR00099">
    <property type="entry name" value="Cof-subfamily"/>
    <property type="match status" value="1"/>
</dbReference>
<dbReference type="Gene3D" id="3.30.1240.10">
    <property type="match status" value="1"/>
</dbReference>
<dbReference type="Gene3D" id="3.40.50.1000">
    <property type="entry name" value="HAD superfamily/HAD-like"/>
    <property type="match status" value="1"/>
</dbReference>
<dbReference type="InterPro" id="IPR006379">
    <property type="entry name" value="HAD-SF_hydro_IIB"/>
</dbReference>
<dbReference type="InterPro" id="IPR000150">
    <property type="entry name" value="Cof"/>
</dbReference>
<dbReference type="SFLD" id="SFLDS00003">
    <property type="entry name" value="Haloacid_Dehalogenase"/>
    <property type="match status" value="1"/>
</dbReference>
<dbReference type="RefSeq" id="WP_054790745.1">
    <property type="nucleotide sequence ID" value="NZ_LT630003.1"/>
</dbReference>
<evidence type="ECO:0008006" key="3">
    <source>
        <dbReference type="Google" id="ProtNLM"/>
    </source>
</evidence>
<dbReference type="NCBIfam" id="TIGR01484">
    <property type="entry name" value="HAD-SF-IIB"/>
    <property type="match status" value="1"/>
</dbReference>
<organism evidence="1 2">
    <name type="scientific">Lacrimispora sphenoides JCM 1415</name>
    <dbReference type="NCBI Taxonomy" id="1297793"/>
    <lineage>
        <taxon>Bacteria</taxon>
        <taxon>Bacillati</taxon>
        <taxon>Bacillota</taxon>
        <taxon>Clostridia</taxon>
        <taxon>Lachnospirales</taxon>
        <taxon>Lachnospiraceae</taxon>
        <taxon>Lacrimispora</taxon>
    </lineage>
</organism>
<proteinExistence type="predicted"/>
<dbReference type="InterPro" id="IPR023214">
    <property type="entry name" value="HAD_sf"/>
</dbReference>
<dbReference type="Proteomes" id="UP000198970">
    <property type="component" value="Chromosome I"/>
</dbReference>
<sequence>MSDIKVIIMDVDGTLFNSKKMITAKTKEALRKAQSAGVKLILASGRPTAGLFQIGKELEMDHHHGLFVAYNGSKVIDFETMETLFNEPLGISDGKAVLEHLKKFDVYPMIDKDNYMYVNNVYADPIQWKGCSINIIEYEARGGGYLLCEKEDLSEFLDYEVNKILTAGDPSYLQEHYKDMMDPFKEKLNCMFTADFYFEYTAKGIDKAKALDTVLKPMGFLPAQMIGFGDGMNDISMIQYTGIGVAMENAVQELKNAAQYVTASNDEDGIAEALYKYMPQVVF</sequence>
<dbReference type="SFLD" id="SFLDG01140">
    <property type="entry name" value="C2.B:_Phosphomannomutase_and_P"/>
    <property type="match status" value="1"/>
</dbReference>
<dbReference type="SFLD" id="SFLDG01144">
    <property type="entry name" value="C2.B.4:_PGP_Like"/>
    <property type="match status" value="1"/>
</dbReference>
<evidence type="ECO:0000313" key="1">
    <source>
        <dbReference type="EMBL" id="SET74171.1"/>
    </source>
</evidence>
<accession>A0ABY1C6N9</accession>
<dbReference type="InterPro" id="IPR036412">
    <property type="entry name" value="HAD-like_sf"/>
</dbReference>